<evidence type="ECO:0000313" key="3">
    <source>
        <dbReference type="Proteomes" id="UP000054600"/>
    </source>
</evidence>
<dbReference type="eggNOG" id="COG1396">
    <property type="taxonomic scope" value="Bacteria"/>
</dbReference>
<organism evidence="2 3">
    <name type="scientific">Legionella shakespearei DSM 23087</name>
    <dbReference type="NCBI Taxonomy" id="1122169"/>
    <lineage>
        <taxon>Bacteria</taxon>
        <taxon>Pseudomonadati</taxon>
        <taxon>Pseudomonadota</taxon>
        <taxon>Gammaproteobacteria</taxon>
        <taxon>Legionellales</taxon>
        <taxon>Legionellaceae</taxon>
        <taxon>Legionella</taxon>
    </lineage>
</organism>
<dbReference type="PATRIC" id="fig|1122169.6.peg.319"/>
<proteinExistence type="predicted"/>
<name>A0A0W0Z7W5_9GAMM</name>
<accession>A0A0W0Z7W5</accession>
<dbReference type="InterPro" id="IPR010982">
    <property type="entry name" value="Lambda_DNA-bd_dom_sf"/>
</dbReference>
<dbReference type="Pfam" id="PF01381">
    <property type="entry name" value="HTH_3"/>
    <property type="match status" value="1"/>
</dbReference>
<protein>
    <submittedName>
        <fullName evidence="2">Antitoxin HipB</fullName>
    </submittedName>
</protein>
<dbReference type="STRING" id="1122169.Lsha_0289"/>
<dbReference type="SUPFAM" id="SSF47413">
    <property type="entry name" value="lambda repressor-like DNA-binding domains"/>
    <property type="match status" value="1"/>
</dbReference>
<dbReference type="GO" id="GO:0003677">
    <property type="term" value="F:DNA binding"/>
    <property type="evidence" value="ECO:0007669"/>
    <property type="project" value="InterPro"/>
</dbReference>
<keyword evidence="3" id="KW-1185">Reference proteome</keyword>
<dbReference type="CDD" id="cd00093">
    <property type="entry name" value="HTH_XRE"/>
    <property type="match status" value="1"/>
</dbReference>
<dbReference type="Proteomes" id="UP000054600">
    <property type="component" value="Unassembled WGS sequence"/>
</dbReference>
<evidence type="ECO:0000313" key="2">
    <source>
        <dbReference type="EMBL" id="KTD65216.1"/>
    </source>
</evidence>
<dbReference type="RefSeq" id="WP_018578117.1">
    <property type="nucleotide sequence ID" value="NZ_KB892424.1"/>
</dbReference>
<evidence type="ECO:0000259" key="1">
    <source>
        <dbReference type="PROSITE" id="PS50943"/>
    </source>
</evidence>
<dbReference type="SMART" id="SM00530">
    <property type="entry name" value="HTH_XRE"/>
    <property type="match status" value="1"/>
</dbReference>
<reference evidence="2 3" key="1">
    <citation type="submission" date="2015-11" db="EMBL/GenBank/DDBJ databases">
        <title>Genomic analysis of 38 Legionella species identifies large and diverse effector repertoires.</title>
        <authorList>
            <person name="Burstein D."/>
            <person name="Amaro F."/>
            <person name="Zusman T."/>
            <person name="Lifshitz Z."/>
            <person name="Cohen O."/>
            <person name="Gilbert J.A."/>
            <person name="Pupko T."/>
            <person name="Shuman H.A."/>
            <person name="Segal G."/>
        </authorList>
    </citation>
    <scope>NUCLEOTIDE SEQUENCE [LARGE SCALE GENOMIC DNA]</scope>
    <source>
        <strain evidence="2 3">ATCC 49655</strain>
    </source>
</reference>
<gene>
    <name evidence="2" type="primary">hipB_1</name>
    <name evidence="2" type="ORF">Lsha_0289</name>
</gene>
<dbReference type="AlphaFoldDB" id="A0A0W0Z7W5"/>
<sequence>MEQLIHSLKALGTVIKRQRKAKKLTQTQTGIEFNIDQSTLSSVEQGAEGTRLITLFRILAALDLEMVIRSKDKGKADNKEQW</sequence>
<dbReference type="EMBL" id="LNYW01000015">
    <property type="protein sequence ID" value="KTD65216.1"/>
    <property type="molecule type" value="Genomic_DNA"/>
</dbReference>
<feature type="domain" description="HTH cro/C1-type" evidence="1">
    <location>
        <begin position="15"/>
        <end position="69"/>
    </location>
</feature>
<dbReference type="PROSITE" id="PS50943">
    <property type="entry name" value="HTH_CROC1"/>
    <property type="match status" value="1"/>
</dbReference>
<dbReference type="OrthoDB" id="5891007at2"/>
<comment type="caution">
    <text evidence="2">The sequence shown here is derived from an EMBL/GenBank/DDBJ whole genome shotgun (WGS) entry which is preliminary data.</text>
</comment>
<dbReference type="Gene3D" id="1.10.260.40">
    <property type="entry name" value="lambda repressor-like DNA-binding domains"/>
    <property type="match status" value="1"/>
</dbReference>
<dbReference type="InterPro" id="IPR001387">
    <property type="entry name" value="Cro/C1-type_HTH"/>
</dbReference>